<protein>
    <submittedName>
        <fullName evidence="1">Uncharacterized protein</fullName>
    </submittedName>
</protein>
<gene>
    <name evidence="1" type="ORF">O1611_g4602</name>
</gene>
<sequence length="664" mass="73877">MDNPPADEQKAVSPVNGDKADEKSPPAFRVVQNIAKPDEEGATNRVDLSPPDSSSVSSVNVDMLGDEIIVGTHGNGDKPSPLRVTSDAEDGDAADGEDEEPVSHYPKRKRASVYNDLGEDKMDTSITEDTNDVGTPRGGSQGKSSVTNTRDAKGITIGYWRDSPVPNVNGKHSVIGFMDVRDRLRTRIQNVTRSGDMINSRLFPIPPGPGGSWVTFERIVFDDHLIGLDHNEIKEYVKIRSEASGNETPEGRQEAERLAVEEARRRLEAAPAAETAQPPSIAYGLEIPDHAQVGRNEAKRRRLNSAAGLVSDRLPSHLPGQIQSPNPNPITPTPAVPVQPPYPGMLDSLPGTRPTRILVGCWSKSAVDDDRERHAVYGILGANDMFRVKLVRETLDGRYVDGNFPAGAGALWIPYEEVIFLRHIAHLSRPEMKEYVRVRQSQIDAGEKEDEKVANETKAVYEAQTRVAHISRGQVPSGNIIPRQAIAAEKEEAQDHVNGPPNSGGHELRHHRREMMPRNEPQLPRHPLPEPDMRHLARPQGIDPVERVQGLASREVARMEAVQMRHDRAHQTRFPIQNASPMEQVDHHRHHFQENRDRMQKIWASQEQNRIRAGVEDAKMHMGIKYERKQNGPFSGKLVSQGAILTIDGEDYVEYRVLTKPSFF</sequence>
<name>A0ACC2JNI1_9PEZI</name>
<dbReference type="Proteomes" id="UP001153332">
    <property type="component" value="Unassembled WGS sequence"/>
</dbReference>
<comment type="caution">
    <text evidence="1">The sequence shown here is derived from an EMBL/GenBank/DDBJ whole genome shotgun (WGS) entry which is preliminary data.</text>
</comment>
<dbReference type="EMBL" id="JAPUUL010000887">
    <property type="protein sequence ID" value="KAJ8129030.1"/>
    <property type="molecule type" value="Genomic_DNA"/>
</dbReference>
<evidence type="ECO:0000313" key="2">
    <source>
        <dbReference type="Proteomes" id="UP001153332"/>
    </source>
</evidence>
<accession>A0ACC2JNI1</accession>
<keyword evidence="2" id="KW-1185">Reference proteome</keyword>
<reference evidence="1" key="1">
    <citation type="submission" date="2022-12" db="EMBL/GenBank/DDBJ databases">
        <title>Genome Sequence of Lasiodiplodia mahajangana.</title>
        <authorList>
            <person name="Buettner E."/>
        </authorList>
    </citation>
    <scope>NUCLEOTIDE SEQUENCE</scope>
    <source>
        <strain evidence="1">VT137</strain>
    </source>
</reference>
<proteinExistence type="predicted"/>
<evidence type="ECO:0000313" key="1">
    <source>
        <dbReference type="EMBL" id="KAJ8129030.1"/>
    </source>
</evidence>
<organism evidence="1 2">
    <name type="scientific">Lasiodiplodia mahajangana</name>
    <dbReference type="NCBI Taxonomy" id="1108764"/>
    <lineage>
        <taxon>Eukaryota</taxon>
        <taxon>Fungi</taxon>
        <taxon>Dikarya</taxon>
        <taxon>Ascomycota</taxon>
        <taxon>Pezizomycotina</taxon>
        <taxon>Dothideomycetes</taxon>
        <taxon>Dothideomycetes incertae sedis</taxon>
        <taxon>Botryosphaeriales</taxon>
        <taxon>Botryosphaeriaceae</taxon>
        <taxon>Lasiodiplodia</taxon>
    </lineage>
</organism>